<dbReference type="PANTHER" id="PTHR42926:SF1">
    <property type="entry name" value="CIRCADIAN CLOCK OSCILLATOR PROTEIN KAIC 1"/>
    <property type="match status" value="1"/>
</dbReference>
<protein>
    <recommendedName>
        <fullName evidence="1">non-specific serine/threonine protein kinase</fullName>
        <ecNumber evidence="1">2.7.11.1</ecNumber>
    </recommendedName>
</protein>
<dbReference type="RefSeq" id="WP_088257797.1">
    <property type="nucleotide sequence ID" value="NZ_NIDE01000014.1"/>
</dbReference>
<feature type="domain" description="KaiC" evidence="7">
    <location>
        <begin position="252"/>
        <end position="487"/>
    </location>
</feature>
<evidence type="ECO:0000313" key="9">
    <source>
        <dbReference type="Proteomes" id="UP000214646"/>
    </source>
</evidence>
<evidence type="ECO:0000256" key="3">
    <source>
        <dbReference type="ARBA" id="ARBA00022679"/>
    </source>
</evidence>
<comment type="caution">
    <text evidence="8">The sequence shown here is derived from an EMBL/GenBank/DDBJ whole genome shotgun (WGS) entry which is preliminary data.</text>
</comment>
<accession>A0A225D940</accession>
<dbReference type="InterPro" id="IPR030665">
    <property type="entry name" value="KaiC"/>
</dbReference>
<evidence type="ECO:0000256" key="1">
    <source>
        <dbReference type="ARBA" id="ARBA00012513"/>
    </source>
</evidence>
<dbReference type="InterPro" id="IPR027417">
    <property type="entry name" value="P-loop_NTPase"/>
</dbReference>
<dbReference type="GO" id="GO:0016787">
    <property type="term" value="F:hydrolase activity"/>
    <property type="evidence" value="ECO:0007669"/>
    <property type="project" value="UniProtKB-KW"/>
</dbReference>
<gene>
    <name evidence="8" type="ORF">FRUB_07102</name>
</gene>
<dbReference type="EC" id="2.7.11.1" evidence="1"/>
<dbReference type="OrthoDB" id="9783783at2"/>
<dbReference type="AlphaFoldDB" id="A0A225D940"/>
<reference evidence="9" key="1">
    <citation type="submission" date="2017-06" db="EMBL/GenBank/DDBJ databases">
        <title>Genome analysis of Fimbriiglobus ruber SP5, the first member of the order Planctomycetales with confirmed chitinolytic capability.</title>
        <authorList>
            <person name="Ravin N.V."/>
            <person name="Rakitin A.L."/>
            <person name="Ivanova A.A."/>
            <person name="Beletsky A.V."/>
            <person name="Kulichevskaya I.S."/>
            <person name="Mardanov A.V."/>
            <person name="Dedysh S.N."/>
        </authorList>
    </citation>
    <scope>NUCLEOTIDE SEQUENCE [LARGE SCALE GENOMIC DNA]</scope>
    <source>
        <strain evidence="9">SP5</strain>
    </source>
</reference>
<dbReference type="SUPFAM" id="SSF52540">
    <property type="entry name" value="P-loop containing nucleoside triphosphate hydrolases"/>
    <property type="match status" value="2"/>
</dbReference>
<proteinExistence type="predicted"/>
<dbReference type="InterPro" id="IPR014774">
    <property type="entry name" value="KaiC-like_dom"/>
</dbReference>
<keyword evidence="5" id="KW-0418">Kinase</keyword>
<dbReference type="PROSITE" id="PS51146">
    <property type="entry name" value="KAIC"/>
    <property type="match status" value="2"/>
</dbReference>
<keyword evidence="4" id="KW-0677">Repeat</keyword>
<dbReference type="GO" id="GO:0005524">
    <property type="term" value="F:ATP binding"/>
    <property type="evidence" value="ECO:0007669"/>
    <property type="project" value="InterPro"/>
</dbReference>
<dbReference type="Proteomes" id="UP000214646">
    <property type="component" value="Unassembled WGS sequence"/>
</dbReference>
<dbReference type="GO" id="GO:0004674">
    <property type="term" value="F:protein serine/threonine kinase activity"/>
    <property type="evidence" value="ECO:0007669"/>
    <property type="project" value="UniProtKB-EC"/>
</dbReference>
<keyword evidence="2" id="KW-0597">Phosphoprotein</keyword>
<evidence type="ECO:0000256" key="5">
    <source>
        <dbReference type="ARBA" id="ARBA00022777"/>
    </source>
</evidence>
<dbReference type="InterPro" id="IPR010624">
    <property type="entry name" value="KaiC_dom"/>
</dbReference>
<dbReference type="CDD" id="cd19488">
    <property type="entry name" value="KaiC-like_N"/>
    <property type="match status" value="1"/>
</dbReference>
<organism evidence="8 9">
    <name type="scientific">Fimbriiglobus ruber</name>
    <dbReference type="NCBI Taxonomy" id="1908690"/>
    <lineage>
        <taxon>Bacteria</taxon>
        <taxon>Pseudomonadati</taxon>
        <taxon>Planctomycetota</taxon>
        <taxon>Planctomycetia</taxon>
        <taxon>Gemmatales</taxon>
        <taxon>Gemmataceae</taxon>
        <taxon>Fimbriiglobus</taxon>
    </lineage>
</organism>
<keyword evidence="3" id="KW-0808">Transferase</keyword>
<evidence type="ECO:0000256" key="4">
    <source>
        <dbReference type="ARBA" id="ARBA00022737"/>
    </source>
</evidence>
<evidence type="ECO:0000313" key="8">
    <source>
        <dbReference type="EMBL" id="OWK37982.1"/>
    </source>
</evidence>
<evidence type="ECO:0000259" key="7">
    <source>
        <dbReference type="PROSITE" id="PS51146"/>
    </source>
</evidence>
<dbReference type="InterPro" id="IPR051347">
    <property type="entry name" value="Circadian_clock_KaiC-rel"/>
</dbReference>
<keyword evidence="9" id="KW-1185">Reference proteome</keyword>
<name>A0A225D940_9BACT</name>
<evidence type="ECO:0000256" key="6">
    <source>
        <dbReference type="ARBA" id="ARBA00022801"/>
    </source>
</evidence>
<feature type="domain" description="KaiC" evidence="7">
    <location>
        <begin position="11"/>
        <end position="250"/>
    </location>
</feature>
<sequence>MVSIPTPIVRPLSTTGIRGLDDILGGGLTPNRVYLIEGNPGSGKTTLAMQYLLEGDRAGEPGIYITLSETKAELLDVAASHGWAPTGIEIVELTAQEEELEPDNQYTMFQPAEVELGLTIKTILAAVERVKPTRVVVDSLSEMRLLAQNPLRYRRQILALKQFFVGRECTVLLLDDKTSEAHDLQLQSIAHGVLSLENLSPEYGADRRRLRVTKLRGQTYRGGYHDFKITTGGLDVFPRLVAAEHVSQVDRSRLESTCAPLDALMCGGIDRGTSVLLVGPAGSGKSSIAISYAYAAAMRGERSALFVFDERVDTLLRRAAGLGMDLGPHIASGHLTLQAVDPAELSPGEFAHVVRRAVDGADGHAPAKIIVVDSLNGYLHAMPEERFLTSQVHELLTFLGHKGVVTFLVLAQHGMVGRMKSPVDTTYLADTVLLLRYFEAGGNVRRALSVVKKRTGAHERMIRELWLDGGIRIGEPLAEFQGVLTGTPIYRGRVVPGGEPDHG</sequence>
<keyword evidence="6" id="KW-0378">Hydrolase</keyword>
<evidence type="ECO:0000256" key="2">
    <source>
        <dbReference type="ARBA" id="ARBA00022553"/>
    </source>
</evidence>
<dbReference type="SMART" id="SM00382">
    <property type="entry name" value="AAA"/>
    <property type="match status" value="2"/>
</dbReference>
<dbReference type="Pfam" id="PF06745">
    <property type="entry name" value="ATPase"/>
    <property type="match status" value="2"/>
</dbReference>
<dbReference type="PIRSF" id="PIRSF039117">
    <property type="entry name" value="KaiC"/>
    <property type="match status" value="1"/>
</dbReference>
<dbReference type="Gene3D" id="3.40.50.300">
    <property type="entry name" value="P-loop containing nucleotide triphosphate hydrolases"/>
    <property type="match status" value="2"/>
</dbReference>
<dbReference type="PANTHER" id="PTHR42926">
    <property type="match status" value="1"/>
</dbReference>
<dbReference type="EMBL" id="NIDE01000014">
    <property type="protein sequence ID" value="OWK37982.1"/>
    <property type="molecule type" value="Genomic_DNA"/>
</dbReference>
<dbReference type="InterPro" id="IPR003593">
    <property type="entry name" value="AAA+_ATPase"/>
</dbReference>